<gene>
    <name evidence="1" type="ORF">SAMN05216231_2816</name>
</gene>
<dbReference type="STRING" id="553311.SAMN05216231_2816"/>
<dbReference type="AlphaFoldDB" id="A0A1H1ECN5"/>
<keyword evidence="2" id="KW-1185">Reference proteome</keyword>
<dbReference type="RefSeq" id="WP_092493597.1">
    <property type="nucleotide sequence ID" value="NZ_FNKD01000003.1"/>
</dbReference>
<dbReference type="SUPFAM" id="SSF109915">
    <property type="entry name" value="Hypothetical protein YhaI"/>
    <property type="match status" value="1"/>
</dbReference>
<reference evidence="1 2" key="1">
    <citation type="submission" date="2016-10" db="EMBL/GenBank/DDBJ databases">
        <authorList>
            <person name="de Groot N.N."/>
        </authorList>
    </citation>
    <scope>NUCLEOTIDE SEQUENCE [LARGE SCALE GENOMIC DNA]</scope>
    <source>
        <strain evidence="1 2">CGMCC 1.10449</strain>
    </source>
</reference>
<evidence type="ECO:0008006" key="3">
    <source>
        <dbReference type="Google" id="ProtNLM"/>
    </source>
</evidence>
<evidence type="ECO:0000313" key="1">
    <source>
        <dbReference type="EMBL" id="SDQ86189.1"/>
    </source>
</evidence>
<dbReference type="Pfam" id="PF08963">
    <property type="entry name" value="DUF1878"/>
    <property type="match status" value="1"/>
</dbReference>
<name>A0A1H1ECN5_9BACI</name>
<dbReference type="InterPro" id="IPR015058">
    <property type="entry name" value="DUF1878"/>
</dbReference>
<dbReference type="Gene3D" id="1.10.3750.10">
    <property type="entry name" value="YhaI-like"/>
    <property type="match status" value="1"/>
</dbReference>
<dbReference type="EMBL" id="FNKD01000003">
    <property type="protein sequence ID" value="SDQ86189.1"/>
    <property type="molecule type" value="Genomic_DNA"/>
</dbReference>
<proteinExistence type="predicted"/>
<dbReference type="InterPro" id="IPR035945">
    <property type="entry name" value="YhaI-like_sf"/>
</dbReference>
<dbReference type="Proteomes" id="UP000199444">
    <property type="component" value="Unassembled WGS sequence"/>
</dbReference>
<sequence length="113" mass="13425">MEHLDQNEATAFHLCLLAKVINIEQFPFIKLLIQKDISRMEFEETMELLKMLDSQFEEQKEEGFLNFTSLLVHFAGMLSEKLYPNETIYALKKEGYYPSLLNEFIRILEENEK</sequence>
<accession>A0A1H1ECN5</accession>
<organism evidence="1 2">
    <name type="scientific">Virgibacillus salinus</name>
    <dbReference type="NCBI Taxonomy" id="553311"/>
    <lineage>
        <taxon>Bacteria</taxon>
        <taxon>Bacillati</taxon>
        <taxon>Bacillota</taxon>
        <taxon>Bacilli</taxon>
        <taxon>Bacillales</taxon>
        <taxon>Bacillaceae</taxon>
        <taxon>Virgibacillus</taxon>
    </lineage>
</organism>
<protein>
    <recommendedName>
        <fullName evidence="3">DUF1878 domain-containing protein</fullName>
    </recommendedName>
</protein>
<evidence type="ECO:0000313" key="2">
    <source>
        <dbReference type="Proteomes" id="UP000199444"/>
    </source>
</evidence>